<dbReference type="InterPro" id="IPR002347">
    <property type="entry name" value="SDR_fam"/>
</dbReference>
<accession>W7MUK0</accession>
<dbReference type="PRINTS" id="PR00081">
    <property type="entry name" value="GDHRDH"/>
</dbReference>
<dbReference type="Gene3D" id="3.40.50.720">
    <property type="entry name" value="NAD(P)-binding Rossmann-like Domain"/>
    <property type="match status" value="1"/>
</dbReference>
<dbReference type="eggNOG" id="KOG1208">
    <property type="taxonomic scope" value="Eukaryota"/>
</dbReference>
<keyword evidence="2" id="KW-0521">NADP</keyword>
<dbReference type="Pfam" id="PF00106">
    <property type="entry name" value="adh_short"/>
    <property type="match status" value="1"/>
</dbReference>
<sequence>MDPLLFLCLSFIDHHLQPKSSVVHFLLITLLLKPLANILIKMFWSKEKDFNPRDMPSLEGKVILVTGGTAGLGKESVLQFAHHNPQRIYFCGRNLQKAQATAQDIQHAVPSASIRLLHLDLSSFASVKEAARIVLSECERLDILMLNAGTMFVPLDRTADGYEIQFGTNHMGHALLAKLLIPLLDKTTRIPGSDVRVVSLASHGHVYLNKGGINYDTLKTDGQSIGLYQCYYQSKLANILWARQLAKKYPRFTVSAIDPGLVNTELLVKATGMVWYLYAVVRCMLITPVAKGVKNQLWASVGEGVLSGEYYEPVGKHGLATEEGRDDELAEELWDWTEKELTTVLE</sequence>
<dbReference type="Proteomes" id="UP000009096">
    <property type="component" value="Chromosome 6"/>
</dbReference>
<dbReference type="OrthoDB" id="191139at2759"/>
<dbReference type="KEGG" id="fvr:FVEG_13233"/>
<evidence type="ECO:0000313" key="5">
    <source>
        <dbReference type="Proteomes" id="UP000009096"/>
    </source>
</evidence>
<dbReference type="EMBL" id="DS022263">
    <property type="protein sequence ID" value="EWG55193.1"/>
    <property type="molecule type" value="Genomic_DNA"/>
</dbReference>
<keyword evidence="5" id="KW-1185">Reference proteome</keyword>
<dbReference type="GO" id="GO:0016491">
    <property type="term" value="F:oxidoreductase activity"/>
    <property type="evidence" value="ECO:0007669"/>
    <property type="project" value="UniProtKB-KW"/>
</dbReference>
<dbReference type="AlphaFoldDB" id="W7MUK0"/>
<keyword evidence="3" id="KW-0560">Oxidoreductase</keyword>
<comment type="similarity">
    <text evidence="1">Belongs to the short-chain dehydrogenases/reductases (SDR) family.</text>
</comment>
<evidence type="ECO:0000256" key="2">
    <source>
        <dbReference type="ARBA" id="ARBA00022857"/>
    </source>
</evidence>
<protein>
    <recommendedName>
        <fullName evidence="6">Oxidoreductase</fullName>
    </recommendedName>
</protein>
<dbReference type="EMBL" id="CM000583">
    <property type="protein sequence ID" value="EWG55193.1"/>
    <property type="molecule type" value="Genomic_DNA"/>
</dbReference>
<dbReference type="PANTHER" id="PTHR24320:SF282">
    <property type="entry name" value="WW DOMAIN-CONTAINING OXIDOREDUCTASE"/>
    <property type="match status" value="1"/>
</dbReference>
<dbReference type="VEuPathDB" id="FungiDB:FVEG_13233"/>
<evidence type="ECO:0000256" key="3">
    <source>
        <dbReference type="ARBA" id="ARBA00023002"/>
    </source>
</evidence>
<proteinExistence type="inferred from homology"/>
<dbReference type="InterPro" id="IPR036291">
    <property type="entry name" value="NAD(P)-bd_dom_sf"/>
</dbReference>
<evidence type="ECO:0000313" key="4">
    <source>
        <dbReference type="EMBL" id="EWG55193.1"/>
    </source>
</evidence>
<reference evidence="4 5" key="1">
    <citation type="journal article" date="2010" name="Nature">
        <title>Comparative genomics reveals mobile pathogenicity chromosomes in Fusarium.</title>
        <authorList>
            <person name="Ma L.J."/>
            <person name="van der Does H.C."/>
            <person name="Borkovich K.A."/>
            <person name="Coleman J.J."/>
            <person name="Daboussi M.J."/>
            <person name="Di Pietro A."/>
            <person name="Dufresne M."/>
            <person name="Freitag M."/>
            <person name="Grabherr M."/>
            <person name="Henrissat B."/>
            <person name="Houterman P.M."/>
            <person name="Kang S."/>
            <person name="Shim W.B."/>
            <person name="Woloshuk C."/>
            <person name="Xie X."/>
            <person name="Xu J.R."/>
            <person name="Antoniw J."/>
            <person name="Baker S.E."/>
            <person name="Bluhm B.H."/>
            <person name="Breakspear A."/>
            <person name="Brown D.W."/>
            <person name="Butchko R.A."/>
            <person name="Chapman S."/>
            <person name="Coulson R."/>
            <person name="Coutinho P.M."/>
            <person name="Danchin E.G."/>
            <person name="Diener A."/>
            <person name="Gale L.R."/>
            <person name="Gardiner D.M."/>
            <person name="Goff S."/>
            <person name="Hammond-Kosack K.E."/>
            <person name="Hilburn K."/>
            <person name="Hua-Van A."/>
            <person name="Jonkers W."/>
            <person name="Kazan K."/>
            <person name="Kodira C.D."/>
            <person name="Koehrsen M."/>
            <person name="Kumar L."/>
            <person name="Lee Y.H."/>
            <person name="Li L."/>
            <person name="Manners J.M."/>
            <person name="Miranda-Saavedra D."/>
            <person name="Mukherjee M."/>
            <person name="Park G."/>
            <person name="Park J."/>
            <person name="Park S.Y."/>
            <person name="Proctor R.H."/>
            <person name="Regev A."/>
            <person name="Ruiz-Roldan M.C."/>
            <person name="Sain D."/>
            <person name="Sakthikumar S."/>
            <person name="Sykes S."/>
            <person name="Schwartz D.C."/>
            <person name="Turgeon B.G."/>
            <person name="Wapinski I."/>
            <person name="Yoder O."/>
            <person name="Young S."/>
            <person name="Zeng Q."/>
            <person name="Zhou S."/>
            <person name="Galagan J."/>
            <person name="Cuomo C.A."/>
            <person name="Kistler H.C."/>
            <person name="Rep M."/>
        </authorList>
    </citation>
    <scope>NUCLEOTIDE SEQUENCE [LARGE SCALE GENOMIC DNA]</scope>
    <source>
        <strain evidence="5">M3125 / FGSC 7600</strain>
    </source>
</reference>
<evidence type="ECO:0008006" key="6">
    <source>
        <dbReference type="Google" id="ProtNLM"/>
    </source>
</evidence>
<dbReference type="SUPFAM" id="SSF51735">
    <property type="entry name" value="NAD(P)-binding Rossmann-fold domains"/>
    <property type="match status" value="1"/>
</dbReference>
<organism evidence="4 5">
    <name type="scientific">Gibberella moniliformis (strain M3125 / FGSC 7600)</name>
    <name type="common">Maize ear and stalk rot fungus</name>
    <name type="synonym">Fusarium verticillioides</name>
    <dbReference type="NCBI Taxonomy" id="334819"/>
    <lineage>
        <taxon>Eukaryota</taxon>
        <taxon>Fungi</taxon>
        <taxon>Dikarya</taxon>
        <taxon>Ascomycota</taxon>
        <taxon>Pezizomycotina</taxon>
        <taxon>Sordariomycetes</taxon>
        <taxon>Hypocreomycetidae</taxon>
        <taxon>Hypocreales</taxon>
        <taxon>Nectriaceae</taxon>
        <taxon>Fusarium</taxon>
        <taxon>Fusarium fujikuroi species complex</taxon>
    </lineage>
</organism>
<name>W7MUK0_GIBM7</name>
<gene>
    <name evidence="4" type="ORF">FVEG_13233</name>
</gene>
<dbReference type="RefSeq" id="XP_018761384.1">
    <property type="nucleotide sequence ID" value="XM_018902609.1"/>
</dbReference>
<dbReference type="PANTHER" id="PTHR24320">
    <property type="entry name" value="RETINOL DEHYDROGENASE"/>
    <property type="match status" value="1"/>
</dbReference>
<evidence type="ECO:0000256" key="1">
    <source>
        <dbReference type="ARBA" id="ARBA00006484"/>
    </source>
</evidence>
<dbReference type="GeneID" id="30070602"/>